<sequence>MGGTACALSGTRQYLAVIPHYSRHPAQSDLASWFNRGYDNFDADVTHYIAADEVQWDYTPLGRDGFIGELFGDVENVVTEPGPFTPGSQCIKAVY</sequence>
<protein>
    <submittedName>
        <fullName evidence="2">Uncharacterized protein</fullName>
    </submittedName>
</protein>
<dbReference type="Gene3D" id="2.60.40.420">
    <property type="entry name" value="Cupredoxins - blue copper proteins"/>
    <property type="match status" value="1"/>
</dbReference>
<name>A0A2V3ID44_9FLOR</name>
<gene>
    <name evidence="2" type="ORF">BWQ96_10330</name>
    <name evidence="1" type="ORF">BWQ96_10480</name>
</gene>
<keyword evidence="3" id="KW-1185">Reference proteome</keyword>
<comment type="caution">
    <text evidence="2">The sequence shown here is derived from an EMBL/GenBank/DDBJ whole genome shotgun (WGS) entry which is preliminary data.</text>
</comment>
<organism evidence="2 3">
    <name type="scientific">Gracilariopsis chorda</name>
    <dbReference type="NCBI Taxonomy" id="448386"/>
    <lineage>
        <taxon>Eukaryota</taxon>
        <taxon>Rhodophyta</taxon>
        <taxon>Florideophyceae</taxon>
        <taxon>Rhodymeniophycidae</taxon>
        <taxon>Gracilariales</taxon>
        <taxon>Gracilariaceae</taxon>
        <taxon>Gracilariopsis</taxon>
    </lineage>
</organism>
<dbReference type="Proteomes" id="UP000247409">
    <property type="component" value="Unassembled WGS sequence"/>
</dbReference>
<dbReference type="EMBL" id="NBIV01000392">
    <property type="protein sequence ID" value="PXF39958.1"/>
    <property type="molecule type" value="Genomic_DNA"/>
</dbReference>
<dbReference type="InterPro" id="IPR008972">
    <property type="entry name" value="Cupredoxin"/>
</dbReference>
<dbReference type="OrthoDB" id="2121828at2759"/>
<dbReference type="AlphaFoldDB" id="A0A2V3ID44"/>
<accession>A0A2V3ID44</accession>
<evidence type="ECO:0000313" key="3">
    <source>
        <dbReference type="Proteomes" id="UP000247409"/>
    </source>
</evidence>
<reference evidence="2 3" key="1">
    <citation type="journal article" date="2018" name="Mol. Biol. Evol.">
        <title>Analysis of the draft genome of the red seaweed Gracilariopsis chorda provides insights into genome size evolution in Rhodophyta.</title>
        <authorList>
            <person name="Lee J."/>
            <person name="Yang E.C."/>
            <person name="Graf L."/>
            <person name="Yang J.H."/>
            <person name="Qiu H."/>
            <person name="Zel Zion U."/>
            <person name="Chan C.X."/>
            <person name="Stephens T.G."/>
            <person name="Weber A.P.M."/>
            <person name="Boo G.H."/>
            <person name="Boo S.M."/>
            <person name="Kim K.M."/>
            <person name="Shin Y."/>
            <person name="Jung M."/>
            <person name="Lee S.J."/>
            <person name="Yim H.S."/>
            <person name="Lee J.H."/>
            <person name="Bhattacharya D."/>
            <person name="Yoon H.S."/>
        </authorList>
    </citation>
    <scope>NUCLEOTIDE SEQUENCE [LARGE SCALE GENOMIC DNA]</scope>
    <source>
        <strain evidence="2 3">SKKU-2015</strain>
        <tissue evidence="2">Whole body</tissue>
    </source>
</reference>
<evidence type="ECO:0000313" key="1">
    <source>
        <dbReference type="EMBL" id="PXF39810.1"/>
    </source>
</evidence>
<proteinExistence type="predicted"/>
<evidence type="ECO:0000313" key="2">
    <source>
        <dbReference type="EMBL" id="PXF39958.1"/>
    </source>
</evidence>
<dbReference type="EMBL" id="NBIV01000430">
    <property type="protein sequence ID" value="PXF39810.1"/>
    <property type="molecule type" value="Genomic_DNA"/>
</dbReference>